<feature type="region of interest" description="Disordered" evidence="1">
    <location>
        <begin position="56"/>
        <end position="84"/>
    </location>
</feature>
<reference evidence="2 3" key="1">
    <citation type="submission" date="2019-06" db="EMBL/GenBank/DDBJ databases">
        <title>Genome Sequence of the Brown Rot Fungal Pathogen Monilinia fructicola.</title>
        <authorList>
            <person name="De Miccolis Angelini R.M."/>
            <person name="Landi L."/>
            <person name="Abate D."/>
            <person name="Pollastro S."/>
            <person name="Romanazzi G."/>
            <person name="Faretra F."/>
        </authorList>
    </citation>
    <scope>NUCLEOTIDE SEQUENCE [LARGE SCALE GENOMIC DNA]</scope>
    <source>
        <strain evidence="2 3">Mfrc123</strain>
    </source>
</reference>
<dbReference type="EMBL" id="VICG01000003">
    <property type="protein sequence ID" value="KAA8574572.1"/>
    <property type="molecule type" value="Genomic_DNA"/>
</dbReference>
<evidence type="ECO:0000256" key="1">
    <source>
        <dbReference type="SAM" id="MobiDB-lite"/>
    </source>
</evidence>
<name>A0A5M9K3H4_MONFR</name>
<dbReference type="AlphaFoldDB" id="A0A5M9K3H4"/>
<sequence length="195" mass="20569">MAKGCIQLSSRPSISNTVNQVPVNHVARVVVACALHPAKTPLGVAQVTSHPRLTFSNTYPHSKHTVTPSPKYPTRPGAPNSKAYAADSAPEKEQHALMPLYHFATSDLPGDTIAPEMDDTNAAISLRADAEFTGEDLSSGGYLDEGIMGNYLAYLAGIGFLPLPEEGKGKALPKVEISAEQKVALLRVGGRGALV</sequence>
<comment type="caution">
    <text evidence="2">The sequence shown here is derived from an EMBL/GenBank/DDBJ whole genome shotgun (WGS) entry which is preliminary data.</text>
</comment>
<organism evidence="2 3">
    <name type="scientific">Monilinia fructicola</name>
    <name type="common">Brown rot fungus</name>
    <name type="synonym">Ciboria fructicola</name>
    <dbReference type="NCBI Taxonomy" id="38448"/>
    <lineage>
        <taxon>Eukaryota</taxon>
        <taxon>Fungi</taxon>
        <taxon>Dikarya</taxon>
        <taxon>Ascomycota</taxon>
        <taxon>Pezizomycotina</taxon>
        <taxon>Leotiomycetes</taxon>
        <taxon>Helotiales</taxon>
        <taxon>Sclerotiniaceae</taxon>
        <taxon>Monilinia</taxon>
    </lineage>
</organism>
<proteinExistence type="predicted"/>
<keyword evidence="3" id="KW-1185">Reference proteome</keyword>
<evidence type="ECO:0000313" key="3">
    <source>
        <dbReference type="Proteomes" id="UP000322873"/>
    </source>
</evidence>
<gene>
    <name evidence="2" type="ORF">EYC84_006021</name>
</gene>
<dbReference type="VEuPathDB" id="FungiDB:MFRU_015g00290"/>
<dbReference type="Proteomes" id="UP000322873">
    <property type="component" value="Unassembled WGS sequence"/>
</dbReference>
<dbReference type="Gene3D" id="3.40.50.720">
    <property type="entry name" value="NAD(P)-binding Rossmann-like Domain"/>
    <property type="match status" value="1"/>
</dbReference>
<evidence type="ECO:0000313" key="2">
    <source>
        <dbReference type="EMBL" id="KAA8574572.1"/>
    </source>
</evidence>
<accession>A0A5M9K3H4</accession>
<feature type="compositionally biased region" description="Polar residues" evidence="1">
    <location>
        <begin position="56"/>
        <end position="68"/>
    </location>
</feature>
<protein>
    <submittedName>
        <fullName evidence="2">Uncharacterized protein</fullName>
    </submittedName>
</protein>